<evidence type="ECO:0000313" key="5">
    <source>
        <dbReference type="EMBL" id="CAD7655617.1"/>
    </source>
</evidence>
<evidence type="ECO:0000313" key="6">
    <source>
        <dbReference type="Proteomes" id="UP000728032"/>
    </source>
</evidence>
<dbReference type="Gene3D" id="1.20.1250.20">
    <property type="entry name" value="MFS general substrate transporter like domains"/>
    <property type="match status" value="1"/>
</dbReference>
<dbReference type="EMBL" id="OC924587">
    <property type="protein sequence ID" value="CAD7655617.1"/>
    <property type="molecule type" value="Genomic_DNA"/>
</dbReference>
<keyword evidence="6" id="KW-1185">Reference proteome</keyword>
<evidence type="ECO:0000256" key="1">
    <source>
        <dbReference type="ARBA" id="ARBA00022692"/>
    </source>
</evidence>
<feature type="transmembrane region" description="Helical" evidence="4">
    <location>
        <begin position="199"/>
        <end position="220"/>
    </location>
</feature>
<keyword evidence="2 4" id="KW-1133">Transmembrane helix</keyword>
<reference evidence="5" key="1">
    <citation type="submission" date="2020-11" db="EMBL/GenBank/DDBJ databases">
        <authorList>
            <person name="Tran Van P."/>
        </authorList>
    </citation>
    <scope>NUCLEOTIDE SEQUENCE</scope>
</reference>
<dbReference type="Proteomes" id="UP000728032">
    <property type="component" value="Unassembled WGS sequence"/>
</dbReference>
<dbReference type="PANTHER" id="PTHR23121">
    <property type="entry name" value="SODIUM-DEPENDENT GLUCOSE TRANSPORTER 1"/>
    <property type="match status" value="1"/>
</dbReference>
<dbReference type="AlphaFoldDB" id="A0A7R9MAQ4"/>
<feature type="transmembrane region" description="Helical" evidence="4">
    <location>
        <begin position="326"/>
        <end position="345"/>
    </location>
</feature>
<sequence length="624" mass="68215">MFGPSFVDLTFILNTSIQNISFIPTLLAVGNILGTLLGVLYKYLNRQLIIAFLLSLMAISSTLIPFTTSVWQLYTCALIFGTGTGAWIAAYNVWLIEIWQQKAGHVLFLSQLMYGTGAVLGPLLDRPYLTGGPKQGTNSTKLLNIINNTTDIIDVNERRSKLEVPFMVGGGIQIVFPILMLLIPLTNNASAPVVKVNKTLTVILLSICLSTINALELVYFNFGSTYFQYIPIRLSAQAAAGVVSVMSAAYTIGQVINFVVAFIFKSEHMIAFNFLLSFITISCLTFAQNSVHMLWLVSACIGYSVSVLFPAIIGFFGKHVDITDRIATIVFITCAPMGSLPIIAFKAPITPVVLVGAVAYAEQNPDLLNKVINTLIITSDNCMGAPKFKPQLLAIFSSCRRLLASDNQHNLIAHETHFPETQVPRVHYGCVVVTHSICGEIGLGHLSSGWVKLPGGVVGHGGQVKLFQLRARPRLYDPIRRPLTLNAAVSGLGGERAVGYTIIGSIRATRAEHYPIRKCNTRVYFQHFELQFIHKPSVSSGTLYRLMPYSPALGVYLSKVPHKPIGVQYLQDINQSHPLAMVRALSTSAGVGKYGAVHPMNASETYLNDAITRVSLVIRNLKMP</sequence>
<protein>
    <submittedName>
        <fullName evidence="5">Uncharacterized protein</fullName>
    </submittedName>
</protein>
<evidence type="ECO:0000256" key="2">
    <source>
        <dbReference type="ARBA" id="ARBA00022989"/>
    </source>
</evidence>
<accession>A0A7R9MAQ4</accession>
<feature type="transmembrane region" description="Helical" evidence="4">
    <location>
        <begin position="293"/>
        <end position="314"/>
    </location>
</feature>
<dbReference type="InterPro" id="IPR036259">
    <property type="entry name" value="MFS_trans_sf"/>
</dbReference>
<keyword evidence="1 4" id="KW-0812">Transmembrane</keyword>
<keyword evidence="3 4" id="KW-0472">Membrane</keyword>
<dbReference type="SUPFAM" id="SSF103473">
    <property type="entry name" value="MFS general substrate transporter"/>
    <property type="match status" value="1"/>
</dbReference>
<name>A0A7R9MAQ4_9ACAR</name>
<feature type="non-terminal residue" evidence="5">
    <location>
        <position position="1"/>
    </location>
</feature>
<feature type="transmembrane region" description="Helical" evidence="4">
    <location>
        <begin position="166"/>
        <end position="187"/>
    </location>
</feature>
<gene>
    <name evidence="5" type="ORF">ONB1V03_LOCUS12260</name>
</gene>
<dbReference type="OrthoDB" id="6503813at2759"/>
<proteinExistence type="predicted"/>
<feature type="transmembrane region" description="Helical" evidence="4">
    <location>
        <begin position="72"/>
        <end position="94"/>
    </location>
</feature>
<feature type="transmembrane region" description="Helical" evidence="4">
    <location>
        <begin position="270"/>
        <end position="287"/>
    </location>
</feature>
<organism evidence="5">
    <name type="scientific">Oppiella nova</name>
    <dbReference type="NCBI Taxonomy" id="334625"/>
    <lineage>
        <taxon>Eukaryota</taxon>
        <taxon>Metazoa</taxon>
        <taxon>Ecdysozoa</taxon>
        <taxon>Arthropoda</taxon>
        <taxon>Chelicerata</taxon>
        <taxon>Arachnida</taxon>
        <taxon>Acari</taxon>
        <taxon>Acariformes</taxon>
        <taxon>Sarcoptiformes</taxon>
        <taxon>Oribatida</taxon>
        <taxon>Brachypylina</taxon>
        <taxon>Oppioidea</taxon>
        <taxon>Oppiidae</taxon>
        <taxon>Oppiella</taxon>
    </lineage>
</organism>
<feature type="transmembrane region" description="Helical" evidence="4">
    <location>
        <begin position="48"/>
        <end position="66"/>
    </location>
</feature>
<evidence type="ECO:0000256" key="3">
    <source>
        <dbReference type="ARBA" id="ARBA00023136"/>
    </source>
</evidence>
<feature type="transmembrane region" description="Helical" evidence="4">
    <location>
        <begin position="20"/>
        <end position="41"/>
    </location>
</feature>
<dbReference type="PANTHER" id="PTHR23121:SF9">
    <property type="entry name" value="SODIUM-DEPENDENT GLUCOSE TRANSPORTER 1"/>
    <property type="match status" value="1"/>
</dbReference>
<evidence type="ECO:0000256" key="4">
    <source>
        <dbReference type="SAM" id="Phobius"/>
    </source>
</evidence>
<dbReference type="EMBL" id="CAJPVJ010009762">
    <property type="protein sequence ID" value="CAG2172804.1"/>
    <property type="molecule type" value="Genomic_DNA"/>
</dbReference>
<feature type="transmembrane region" description="Helical" evidence="4">
    <location>
        <begin position="240"/>
        <end position="263"/>
    </location>
</feature>